<comment type="similarity">
    <text evidence="5">Belongs to the glycosyltransferase 2 family.</text>
</comment>
<evidence type="ECO:0000256" key="10">
    <source>
        <dbReference type="ARBA" id="ARBA00022692"/>
    </source>
</evidence>
<dbReference type="GO" id="GO:0008120">
    <property type="term" value="F:ceramide glucosyltransferase activity"/>
    <property type="evidence" value="ECO:0007669"/>
    <property type="project" value="UniProtKB-EC"/>
</dbReference>
<evidence type="ECO:0000256" key="7">
    <source>
        <dbReference type="ARBA" id="ARBA00022475"/>
    </source>
</evidence>
<name>A0AA35T1I1_GEOBA</name>
<dbReference type="AlphaFoldDB" id="A0AA35T1I1"/>
<keyword evidence="9" id="KW-0808">Transferase</keyword>
<keyword evidence="8" id="KW-0328">Glycosyltransferase</keyword>
<evidence type="ECO:0000313" key="14">
    <source>
        <dbReference type="EMBL" id="CAI8039273.1"/>
    </source>
</evidence>
<evidence type="ECO:0000256" key="12">
    <source>
        <dbReference type="ARBA" id="ARBA00023136"/>
    </source>
</evidence>
<dbReference type="GO" id="GO:0005886">
    <property type="term" value="C:plasma membrane"/>
    <property type="evidence" value="ECO:0007669"/>
    <property type="project" value="UniProtKB-SubCell"/>
</dbReference>
<evidence type="ECO:0000256" key="2">
    <source>
        <dbReference type="ARBA" id="ARBA00004236"/>
    </source>
</evidence>
<keyword evidence="10 13" id="KW-0812">Transmembrane</keyword>
<feature type="transmembrane region" description="Helical" evidence="13">
    <location>
        <begin position="238"/>
        <end position="259"/>
    </location>
</feature>
<proteinExistence type="inferred from homology"/>
<evidence type="ECO:0000256" key="11">
    <source>
        <dbReference type="ARBA" id="ARBA00022989"/>
    </source>
</evidence>
<protein>
    <recommendedName>
        <fullName evidence="6">ceramide glucosyltransferase</fullName>
        <ecNumber evidence="6">2.4.1.80</ecNumber>
    </recommendedName>
</protein>
<dbReference type="EC" id="2.4.1.80" evidence="6"/>
<dbReference type="Gene3D" id="3.90.550.10">
    <property type="entry name" value="Spore Coat Polysaccharide Biosynthesis Protein SpsA, Chain A"/>
    <property type="match status" value="1"/>
</dbReference>
<dbReference type="PANTHER" id="PTHR43646:SF2">
    <property type="entry name" value="GLYCOSYLTRANSFERASE 2-LIKE DOMAIN-CONTAINING PROTEIN"/>
    <property type="match status" value="1"/>
</dbReference>
<dbReference type="EMBL" id="CASHTH010003031">
    <property type="protein sequence ID" value="CAI8039273.1"/>
    <property type="molecule type" value="Genomic_DNA"/>
</dbReference>
<evidence type="ECO:0000256" key="4">
    <source>
        <dbReference type="ARBA" id="ARBA00004991"/>
    </source>
</evidence>
<evidence type="ECO:0000256" key="3">
    <source>
        <dbReference type="ARBA" id="ARBA00004760"/>
    </source>
</evidence>
<reference evidence="14" key="1">
    <citation type="submission" date="2023-03" db="EMBL/GenBank/DDBJ databases">
        <authorList>
            <person name="Steffen K."/>
            <person name="Cardenas P."/>
        </authorList>
    </citation>
    <scope>NUCLEOTIDE SEQUENCE</scope>
</reference>
<evidence type="ECO:0000256" key="1">
    <source>
        <dbReference type="ARBA" id="ARBA00004141"/>
    </source>
</evidence>
<evidence type="ECO:0000256" key="6">
    <source>
        <dbReference type="ARBA" id="ARBA00012699"/>
    </source>
</evidence>
<evidence type="ECO:0000256" key="5">
    <source>
        <dbReference type="ARBA" id="ARBA00006739"/>
    </source>
</evidence>
<keyword evidence="15" id="KW-1185">Reference proteome</keyword>
<keyword evidence="7" id="KW-1003">Cell membrane</keyword>
<comment type="subcellular location">
    <subcellularLocation>
        <location evidence="2">Cell membrane</location>
    </subcellularLocation>
    <subcellularLocation>
        <location evidence="1">Membrane</location>
        <topology evidence="1">Multi-pass membrane protein</topology>
    </subcellularLocation>
</comment>
<comment type="pathway">
    <text evidence="4">Sphingolipid metabolism.</text>
</comment>
<dbReference type="SUPFAM" id="SSF53448">
    <property type="entry name" value="Nucleotide-diphospho-sugar transferases"/>
    <property type="match status" value="1"/>
</dbReference>
<accession>A0AA35T1I1</accession>
<comment type="caution">
    <text evidence="14">The sequence shown here is derived from an EMBL/GenBank/DDBJ whole genome shotgun (WGS) entry which is preliminary data.</text>
</comment>
<keyword evidence="11 13" id="KW-1133">Transmembrane helix</keyword>
<feature type="transmembrane region" description="Helical" evidence="13">
    <location>
        <begin position="171"/>
        <end position="195"/>
    </location>
</feature>
<feature type="transmembrane region" description="Helical" evidence="13">
    <location>
        <begin position="207"/>
        <end position="226"/>
    </location>
</feature>
<dbReference type="PANTHER" id="PTHR43646">
    <property type="entry name" value="GLYCOSYLTRANSFERASE"/>
    <property type="match status" value="1"/>
</dbReference>
<dbReference type="Pfam" id="PF13506">
    <property type="entry name" value="Glyco_transf_21"/>
    <property type="match status" value="1"/>
</dbReference>
<evidence type="ECO:0000256" key="13">
    <source>
        <dbReference type="SAM" id="Phobius"/>
    </source>
</evidence>
<gene>
    <name evidence="14" type="ORF">GBAR_LOCUS21830</name>
</gene>
<dbReference type="InterPro" id="IPR025993">
    <property type="entry name" value="Ceramide_glucosylTrfase"/>
</dbReference>
<sequence length="284" mass="31031">MGKSWACSEGYRKASGTLLLFTDADTKHSSNAISLAVAHLLSAGLDALTAGPRILCFDFWTRIVLPVISTFLHTQFSALRANDPSNKFGYFFGSFFIIKRETYDAVGTHEAVRHEIIEDGALGAMVKQSGHKMKVVRGDHLIDAVWARDASTLWNAIKRTMVPVYRQSRSAAMGITAATTFLFFMPLLLLAYSALHTASGYAGVDSSILLWASLAALLLVYTVGIIECRAMQVGIRYAVLIPLGGLVMTLGFLSGLIHAKSDTAVSWRNRDYAMKDRFRSPAAT</sequence>
<dbReference type="Proteomes" id="UP001174909">
    <property type="component" value="Unassembled WGS sequence"/>
</dbReference>
<dbReference type="InterPro" id="IPR029044">
    <property type="entry name" value="Nucleotide-diphossugar_trans"/>
</dbReference>
<evidence type="ECO:0000313" key="15">
    <source>
        <dbReference type="Proteomes" id="UP001174909"/>
    </source>
</evidence>
<comment type="pathway">
    <text evidence="3">Lipid metabolism; sphingolipid metabolism.</text>
</comment>
<organism evidence="14 15">
    <name type="scientific">Geodia barretti</name>
    <name type="common">Barrett's horny sponge</name>
    <dbReference type="NCBI Taxonomy" id="519541"/>
    <lineage>
        <taxon>Eukaryota</taxon>
        <taxon>Metazoa</taxon>
        <taxon>Porifera</taxon>
        <taxon>Demospongiae</taxon>
        <taxon>Heteroscleromorpha</taxon>
        <taxon>Tetractinellida</taxon>
        <taxon>Astrophorina</taxon>
        <taxon>Geodiidae</taxon>
        <taxon>Geodia</taxon>
    </lineage>
</organism>
<evidence type="ECO:0000256" key="9">
    <source>
        <dbReference type="ARBA" id="ARBA00022679"/>
    </source>
</evidence>
<evidence type="ECO:0000256" key="8">
    <source>
        <dbReference type="ARBA" id="ARBA00022676"/>
    </source>
</evidence>
<keyword evidence="12 13" id="KW-0472">Membrane</keyword>